<keyword evidence="1" id="KW-0479">Metal-binding</keyword>
<dbReference type="GO" id="GO:0005737">
    <property type="term" value="C:cytoplasm"/>
    <property type="evidence" value="ECO:0007669"/>
    <property type="project" value="UniProtKB-ARBA"/>
</dbReference>
<evidence type="ECO:0000259" key="4">
    <source>
        <dbReference type="PROSITE" id="PS50103"/>
    </source>
</evidence>
<feature type="region of interest" description="Disordered" evidence="3">
    <location>
        <begin position="93"/>
        <end position="118"/>
    </location>
</feature>
<dbReference type="SUPFAM" id="SSF63748">
    <property type="entry name" value="Tudor/PWWP/MBT"/>
    <property type="match status" value="1"/>
</dbReference>
<feature type="coiled-coil region" evidence="2">
    <location>
        <begin position="5"/>
        <end position="32"/>
    </location>
</feature>
<dbReference type="InterPro" id="IPR002999">
    <property type="entry name" value="Tudor"/>
</dbReference>
<keyword evidence="1" id="KW-0863">Zinc-finger</keyword>
<dbReference type="InterPro" id="IPR000571">
    <property type="entry name" value="Znf_CCCH"/>
</dbReference>
<feature type="domain" description="C3H1-type" evidence="4">
    <location>
        <begin position="638"/>
        <end position="666"/>
    </location>
</feature>
<feature type="region of interest" description="Disordered" evidence="3">
    <location>
        <begin position="180"/>
        <end position="206"/>
    </location>
</feature>
<feature type="zinc finger region" description="C3H1-type" evidence="1">
    <location>
        <begin position="638"/>
        <end position="666"/>
    </location>
</feature>
<evidence type="ECO:0000256" key="2">
    <source>
        <dbReference type="SAM" id="Coils"/>
    </source>
</evidence>
<evidence type="ECO:0000256" key="3">
    <source>
        <dbReference type="SAM" id="MobiDB-lite"/>
    </source>
</evidence>
<dbReference type="InterPro" id="IPR050621">
    <property type="entry name" value="Tudor_domain_containing"/>
</dbReference>
<dbReference type="Gene3D" id="2.40.50.90">
    <property type="match status" value="1"/>
</dbReference>
<evidence type="ECO:0000313" key="7">
    <source>
        <dbReference type="Proteomes" id="UP001152888"/>
    </source>
</evidence>
<name>A0A9P0KTN6_ACAOB</name>
<dbReference type="Proteomes" id="UP001152888">
    <property type="component" value="Unassembled WGS sequence"/>
</dbReference>
<dbReference type="PROSITE" id="PS50304">
    <property type="entry name" value="TUDOR"/>
    <property type="match status" value="1"/>
</dbReference>
<keyword evidence="2" id="KW-0175">Coiled coil</keyword>
<protein>
    <submittedName>
        <fullName evidence="6">Uncharacterized protein</fullName>
    </submittedName>
</protein>
<gene>
    <name evidence="6" type="ORF">ACAOBT_LOCUS13145</name>
</gene>
<feature type="compositionally biased region" description="Basic and acidic residues" evidence="3">
    <location>
        <begin position="188"/>
        <end position="203"/>
    </location>
</feature>
<sequence length="794" mass="90480">MEKRRQKLGLQLDAIEDEKKLLHENIQTIINQISSYKENPEFLQPKDYPVLFSYELDVLKKLTEINFELESLIETYPLKELTVSKIEIKKECSNEQNQTRPIPSDISAENNPTTSNSTYQTTQSIVDLHIPDPDNDDYISDPDIQAARQTVREMTNAWLGINQENMNAIQNYYEKPSVNHPCSSTSRIEPEKPNHFEVPEKDTNQNQTNIKNTFDICNVPPLIYPEETSVSTETEMFEAIQEDICQGDLGNNFKCNDVQSNDGNSKTENSRCSSSITQFSGCVDYSSNECNSVDSSSAMPKVQNSAVDKLNNYMCIGASAVSPSNIIDNTTTTYSSPIMAAPPNIVLEPTKEENSAVVKNFEPEFCKKKQKRKNGGSNETHYDIQPKKIPTDHALCAFSHIENPSEFYLHIVDEETEKIDRLTDTLNEFYKKGKCNYSDKESVLKSIGRYCVVYVKRYDGWYRGEILDWHLESKSENVEVQLVDFGNKLVLSYKNLRKLDSQFVHLPKLAMKCHFPLMYPPGSTEMETLSEWPDLSIDALLCLSGLQGAREDESKFFRMVYASYAEDRQSVAVDLIDTNETDEEKTVGQILIDLHMVVQIIPSSYYDSEEEMEAFLDDIHILETAENINEAVAGYDARDEARICRFTKPDGTCFKGKNCKLEHVLLPKDGFTTDKEIVYKEAMYSLQLPKVGEIVTILITAYIDSCNFFGHIVQTPFRSKYGYIIDAELEQFMEKINSDRLIRTFKPMRILPGVGEIVLVKPPTSKKWFRAIVRSSSMTNPHNQDSSIEASLHC</sequence>
<reference evidence="6" key="1">
    <citation type="submission" date="2022-03" db="EMBL/GenBank/DDBJ databases">
        <authorList>
            <person name="Sayadi A."/>
        </authorList>
    </citation>
    <scope>NUCLEOTIDE SEQUENCE</scope>
</reference>
<organism evidence="6 7">
    <name type="scientific">Acanthoscelides obtectus</name>
    <name type="common">Bean weevil</name>
    <name type="synonym">Bruchus obtectus</name>
    <dbReference type="NCBI Taxonomy" id="200917"/>
    <lineage>
        <taxon>Eukaryota</taxon>
        <taxon>Metazoa</taxon>
        <taxon>Ecdysozoa</taxon>
        <taxon>Arthropoda</taxon>
        <taxon>Hexapoda</taxon>
        <taxon>Insecta</taxon>
        <taxon>Pterygota</taxon>
        <taxon>Neoptera</taxon>
        <taxon>Endopterygota</taxon>
        <taxon>Coleoptera</taxon>
        <taxon>Polyphaga</taxon>
        <taxon>Cucujiformia</taxon>
        <taxon>Chrysomeloidea</taxon>
        <taxon>Chrysomelidae</taxon>
        <taxon>Bruchinae</taxon>
        <taxon>Bruchini</taxon>
        <taxon>Acanthoscelides</taxon>
    </lineage>
</organism>
<dbReference type="EMBL" id="CAKOFQ010006871">
    <property type="protein sequence ID" value="CAH1978308.1"/>
    <property type="molecule type" value="Genomic_DNA"/>
</dbReference>
<proteinExistence type="predicted"/>
<dbReference type="PANTHER" id="PTHR22948">
    <property type="entry name" value="TUDOR DOMAIN CONTAINING PROTEIN"/>
    <property type="match status" value="1"/>
</dbReference>
<dbReference type="Pfam" id="PF00567">
    <property type="entry name" value="TUDOR"/>
    <property type="match status" value="1"/>
</dbReference>
<dbReference type="AlphaFoldDB" id="A0A9P0KTN6"/>
<keyword evidence="7" id="KW-1185">Reference proteome</keyword>
<accession>A0A9P0KTN6</accession>
<comment type="caution">
    <text evidence="6">The sequence shown here is derived from an EMBL/GenBank/DDBJ whole genome shotgun (WGS) entry which is preliminary data.</text>
</comment>
<dbReference type="PANTHER" id="PTHR22948:SF76">
    <property type="entry name" value="FI20010P1-RELATED"/>
    <property type="match status" value="1"/>
</dbReference>
<feature type="domain" description="Tudor" evidence="5">
    <location>
        <begin position="444"/>
        <end position="506"/>
    </location>
</feature>
<dbReference type="Gene3D" id="2.30.30.140">
    <property type="match status" value="1"/>
</dbReference>
<evidence type="ECO:0000256" key="1">
    <source>
        <dbReference type="PROSITE-ProRule" id="PRU00723"/>
    </source>
</evidence>
<dbReference type="InterPro" id="IPR035437">
    <property type="entry name" value="SNase_OB-fold_sf"/>
</dbReference>
<keyword evidence="1" id="KW-0862">Zinc</keyword>
<dbReference type="OrthoDB" id="10052065at2759"/>
<dbReference type="PROSITE" id="PS50103">
    <property type="entry name" value="ZF_C3H1"/>
    <property type="match status" value="1"/>
</dbReference>
<evidence type="ECO:0000313" key="6">
    <source>
        <dbReference type="EMBL" id="CAH1978308.1"/>
    </source>
</evidence>
<evidence type="ECO:0000259" key="5">
    <source>
        <dbReference type="PROSITE" id="PS50304"/>
    </source>
</evidence>
<dbReference type="GO" id="GO:0008270">
    <property type="term" value="F:zinc ion binding"/>
    <property type="evidence" value="ECO:0007669"/>
    <property type="project" value="UniProtKB-KW"/>
</dbReference>